<accession>A0A1S3ZJ80</accession>
<dbReference type="PANTHER" id="PTHR33116:SF66">
    <property type="entry name" value="REVERSE TRANSCRIPTASE ZINC-BINDING DOMAIN-CONTAINING PROTEIN"/>
    <property type="match status" value="1"/>
</dbReference>
<evidence type="ECO:0000259" key="1">
    <source>
        <dbReference type="Pfam" id="PF13966"/>
    </source>
</evidence>
<gene>
    <name evidence="3" type="primary">LOC107787465</name>
</gene>
<evidence type="ECO:0000313" key="2">
    <source>
        <dbReference type="Proteomes" id="UP000790787"/>
    </source>
</evidence>
<dbReference type="Proteomes" id="UP000790787">
    <property type="component" value="Chromosome 17"/>
</dbReference>
<name>A0A1S3ZJ80_TOBAC</name>
<keyword evidence="2" id="KW-1185">Reference proteome</keyword>
<feature type="domain" description="Reverse transcriptase zinc-binding" evidence="1">
    <location>
        <begin position="71"/>
        <end position="120"/>
    </location>
</feature>
<reference evidence="3" key="2">
    <citation type="submission" date="2025-08" db="UniProtKB">
        <authorList>
            <consortium name="RefSeq"/>
        </authorList>
    </citation>
    <scope>IDENTIFICATION</scope>
    <source>
        <tissue evidence="3">Leaf</tissue>
    </source>
</reference>
<sequence>MGSNLYGKQGTMWGAQPKQASWIVQKILKAEKYFKALGWTEEEVQRIEKFSIKDIYLKLRGDFQKINWRSMYLAAWGRLLTKERLAKWGCLEDMSCSLCDATIENTNHLFFNCTFSAQVWRALLQWQGIRRLPMSWQQEIEWAITHYREKNATAKVYKMSLAGSIYHIWQERNLRIFQAKSRNAAVLIRAIVQEIHCRGELKQKLARRL</sequence>
<organism evidence="2 3">
    <name type="scientific">Nicotiana tabacum</name>
    <name type="common">Common tobacco</name>
    <dbReference type="NCBI Taxonomy" id="4097"/>
    <lineage>
        <taxon>Eukaryota</taxon>
        <taxon>Viridiplantae</taxon>
        <taxon>Streptophyta</taxon>
        <taxon>Embryophyta</taxon>
        <taxon>Tracheophyta</taxon>
        <taxon>Spermatophyta</taxon>
        <taxon>Magnoliopsida</taxon>
        <taxon>eudicotyledons</taxon>
        <taxon>Gunneridae</taxon>
        <taxon>Pentapetalae</taxon>
        <taxon>asterids</taxon>
        <taxon>lamiids</taxon>
        <taxon>Solanales</taxon>
        <taxon>Solanaceae</taxon>
        <taxon>Nicotianoideae</taxon>
        <taxon>Nicotianeae</taxon>
        <taxon>Nicotiana</taxon>
    </lineage>
</organism>
<dbReference type="InterPro" id="IPR026960">
    <property type="entry name" value="RVT-Znf"/>
</dbReference>
<reference evidence="2" key="1">
    <citation type="journal article" date="2014" name="Nat. Commun.">
        <title>The tobacco genome sequence and its comparison with those of tomato and potato.</title>
        <authorList>
            <person name="Sierro N."/>
            <person name="Battey J.N."/>
            <person name="Ouadi S."/>
            <person name="Bakaher N."/>
            <person name="Bovet L."/>
            <person name="Willig A."/>
            <person name="Goepfert S."/>
            <person name="Peitsch M.C."/>
            <person name="Ivanov N.V."/>
        </authorList>
    </citation>
    <scope>NUCLEOTIDE SEQUENCE [LARGE SCALE GENOMIC DNA]</scope>
</reference>
<dbReference type="Pfam" id="PF13966">
    <property type="entry name" value="zf-RVT"/>
    <property type="match status" value="1"/>
</dbReference>
<dbReference type="PANTHER" id="PTHR33116">
    <property type="entry name" value="REVERSE TRANSCRIPTASE ZINC-BINDING DOMAIN-CONTAINING PROTEIN-RELATED-RELATED"/>
    <property type="match status" value="1"/>
</dbReference>
<protein>
    <submittedName>
        <fullName evidence="3">Uncharacterized protein LOC107787465</fullName>
    </submittedName>
</protein>
<dbReference type="OMA" id="WANTHYK"/>
<dbReference type="AlphaFoldDB" id="A0A1S3ZJ80"/>
<evidence type="ECO:0000313" key="3">
    <source>
        <dbReference type="RefSeq" id="XP_016464535.1"/>
    </source>
</evidence>
<dbReference type="KEGG" id="nta:107787465"/>
<dbReference type="RefSeq" id="XP_016464535.1">
    <property type="nucleotide sequence ID" value="XM_016609049.1"/>
</dbReference>
<dbReference type="OrthoDB" id="1303352at2759"/>
<dbReference type="PaxDb" id="4097-A0A1S3ZJ80"/>
<dbReference type="GeneID" id="107787465"/>
<proteinExistence type="predicted"/>